<dbReference type="STRING" id="641025.SAMN05421507_101770"/>
<name>A0A1H0FGG0_9PSEU</name>
<dbReference type="AlphaFoldDB" id="A0A1H0FGG0"/>
<evidence type="ECO:0000313" key="2">
    <source>
        <dbReference type="Proteomes" id="UP000199691"/>
    </source>
</evidence>
<accession>A0A1H0FGG0</accession>
<dbReference type="RefSeq" id="WP_090095163.1">
    <property type="nucleotide sequence ID" value="NZ_FNIX01000001.1"/>
</dbReference>
<keyword evidence="2" id="KW-1185">Reference proteome</keyword>
<organism evidence="1 2">
    <name type="scientific">Lentzea jiangxiensis</name>
    <dbReference type="NCBI Taxonomy" id="641025"/>
    <lineage>
        <taxon>Bacteria</taxon>
        <taxon>Bacillati</taxon>
        <taxon>Actinomycetota</taxon>
        <taxon>Actinomycetes</taxon>
        <taxon>Pseudonocardiales</taxon>
        <taxon>Pseudonocardiaceae</taxon>
        <taxon>Lentzea</taxon>
    </lineage>
</organism>
<sequence>MAVTKGTVRKLADERSFERGERYFAAGQVRRVAVDGSTVTATVDGTQTYRVRRRRRVLQALRRYFAGMAGARR</sequence>
<protein>
    <submittedName>
        <fullName evidence="1">Uncharacterized protein</fullName>
    </submittedName>
</protein>
<gene>
    <name evidence="1" type="ORF">SAMN05421507_101770</name>
</gene>
<proteinExistence type="predicted"/>
<dbReference type="Proteomes" id="UP000199691">
    <property type="component" value="Unassembled WGS sequence"/>
</dbReference>
<dbReference type="EMBL" id="FNIX01000001">
    <property type="protein sequence ID" value="SDN93686.1"/>
    <property type="molecule type" value="Genomic_DNA"/>
</dbReference>
<reference evidence="2" key="1">
    <citation type="submission" date="2016-10" db="EMBL/GenBank/DDBJ databases">
        <authorList>
            <person name="Varghese N."/>
            <person name="Submissions S."/>
        </authorList>
    </citation>
    <scope>NUCLEOTIDE SEQUENCE [LARGE SCALE GENOMIC DNA]</scope>
    <source>
        <strain evidence="2">CGMCC 4.6609</strain>
    </source>
</reference>
<evidence type="ECO:0000313" key="1">
    <source>
        <dbReference type="EMBL" id="SDN93686.1"/>
    </source>
</evidence>